<accession>A0A1G6L9T1</accession>
<dbReference type="SUPFAM" id="SSF55347">
    <property type="entry name" value="Glyceraldehyde-3-phosphate dehydrogenase-like, C-terminal domain"/>
    <property type="match status" value="1"/>
</dbReference>
<protein>
    <submittedName>
        <fullName evidence="3">Oxidoreductase family, C-terminal alpha/beta domain</fullName>
    </submittedName>
</protein>
<sequence length="143" mass="16101">MKEIIDFGEIGEVQLMRSSLSFVLQQLEGNIRMSKELGGGSLYDLGCYCIHAIRSIMQREPTKVYAVGNHHLDYVDLSMVAVMELENGRKTVFDCGMNMSDLRQSYEVVGSKGKIDVPIAYVPLADRKGFVRVETDHAPKEKR</sequence>
<dbReference type="STRING" id="1236220.SAMN04488112_107132"/>
<reference evidence="3 4" key="1">
    <citation type="submission" date="2016-10" db="EMBL/GenBank/DDBJ databases">
        <authorList>
            <person name="de Groot N.N."/>
        </authorList>
    </citation>
    <scope>NUCLEOTIDE SEQUENCE [LARGE SCALE GENOMIC DNA]</scope>
    <source>
        <strain evidence="3 4">DSM 45514</strain>
    </source>
</reference>
<dbReference type="PANTHER" id="PTHR22604">
    <property type="entry name" value="OXIDOREDUCTASES"/>
    <property type="match status" value="1"/>
</dbReference>
<dbReference type="PANTHER" id="PTHR22604:SF105">
    <property type="entry name" value="TRANS-1,2-DIHYDROBENZENE-1,2-DIOL DEHYDROGENASE"/>
    <property type="match status" value="1"/>
</dbReference>
<organism evidence="3 4">
    <name type="scientific">Melghirimyces thermohalophilus</name>
    <dbReference type="NCBI Taxonomy" id="1236220"/>
    <lineage>
        <taxon>Bacteria</taxon>
        <taxon>Bacillati</taxon>
        <taxon>Bacillota</taxon>
        <taxon>Bacilli</taxon>
        <taxon>Bacillales</taxon>
        <taxon>Thermoactinomycetaceae</taxon>
        <taxon>Melghirimyces</taxon>
    </lineage>
</organism>
<evidence type="ECO:0000259" key="2">
    <source>
        <dbReference type="Pfam" id="PF22725"/>
    </source>
</evidence>
<gene>
    <name evidence="3" type="ORF">SAMN04488112_107132</name>
</gene>
<dbReference type="GO" id="GO:0016491">
    <property type="term" value="F:oxidoreductase activity"/>
    <property type="evidence" value="ECO:0007669"/>
    <property type="project" value="UniProtKB-KW"/>
</dbReference>
<feature type="domain" description="GFO/IDH/MocA-like oxidoreductase" evidence="2">
    <location>
        <begin position="1"/>
        <end position="115"/>
    </location>
</feature>
<dbReference type="AlphaFoldDB" id="A0A1G6L9T1"/>
<keyword evidence="4" id="KW-1185">Reference proteome</keyword>
<dbReference type="Gene3D" id="3.30.360.10">
    <property type="entry name" value="Dihydrodipicolinate Reductase, domain 2"/>
    <property type="match status" value="1"/>
</dbReference>
<dbReference type="InterPro" id="IPR055170">
    <property type="entry name" value="GFO_IDH_MocA-like_dom"/>
</dbReference>
<dbReference type="InterPro" id="IPR050984">
    <property type="entry name" value="Gfo/Idh/MocA_domain"/>
</dbReference>
<dbReference type="Pfam" id="PF22725">
    <property type="entry name" value="GFO_IDH_MocA_C3"/>
    <property type="match status" value="1"/>
</dbReference>
<name>A0A1G6L9T1_9BACL</name>
<dbReference type="EMBL" id="FMZA01000007">
    <property type="protein sequence ID" value="SDC40142.1"/>
    <property type="molecule type" value="Genomic_DNA"/>
</dbReference>
<keyword evidence="1" id="KW-0560">Oxidoreductase</keyword>
<evidence type="ECO:0000313" key="4">
    <source>
        <dbReference type="Proteomes" id="UP000199387"/>
    </source>
</evidence>
<dbReference type="Proteomes" id="UP000199387">
    <property type="component" value="Unassembled WGS sequence"/>
</dbReference>
<evidence type="ECO:0000256" key="1">
    <source>
        <dbReference type="ARBA" id="ARBA00023002"/>
    </source>
</evidence>
<proteinExistence type="predicted"/>
<evidence type="ECO:0000313" key="3">
    <source>
        <dbReference type="EMBL" id="SDC40142.1"/>
    </source>
</evidence>